<evidence type="ECO:0000256" key="2">
    <source>
        <dbReference type="SAM" id="Coils"/>
    </source>
</evidence>
<dbReference type="InterPro" id="IPR009061">
    <property type="entry name" value="DNA-bd_dom_put_sf"/>
</dbReference>
<dbReference type="Proteomes" id="UP000274843">
    <property type="component" value="Unassembled WGS sequence"/>
</dbReference>
<dbReference type="AlphaFoldDB" id="A0A3N2GQZ1"/>
<dbReference type="RefSeq" id="WP_027931256.1">
    <property type="nucleotide sequence ID" value="NZ_CBDRBK010000003.1"/>
</dbReference>
<gene>
    <name evidence="4" type="ORF">EDD35_1098</name>
</gene>
<accession>A0A3N2GQZ1</accession>
<feature type="coiled-coil region" evidence="2">
    <location>
        <begin position="81"/>
        <end position="108"/>
    </location>
</feature>
<dbReference type="SMART" id="SM00422">
    <property type="entry name" value="HTH_MERR"/>
    <property type="match status" value="1"/>
</dbReference>
<dbReference type="Pfam" id="PF13411">
    <property type="entry name" value="MerR_1"/>
    <property type="match status" value="1"/>
</dbReference>
<evidence type="ECO:0000313" key="5">
    <source>
        <dbReference type="Proteomes" id="UP000274843"/>
    </source>
</evidence>
<dbReference type="GO" id="GO:0003700">
    <property type="term" value="F:DNA-binding transcription factor activity"/>
    <property type="evidence" value="ECO:0007669"/>
    <property type="project" value="InterPro"/>
</dbReference>
<dbReference type="GeneID" id="301842553"/>
<evidence type="ECO:0000313" key="4">
    <source>
        <dbReference type="EMBL" id="ROS38810.1"/>
    </source>
</evidence>
<dbReference type="PANTHER" id="PTHR30204">
    <property type="entry name" value="REDOX-CYCLING DRUG-SENSING TRANSCRIPTIONAL ACTIVATOR SOXR"/>
    <property type="match status" value="1"/>
</dbReference>
<dbReference type="SUPFAM" id="SSF46955">
    <property type="entry name" value="Putative DNA-binding domain"/>
    <property type="match status" value="1"/>
</dbReference>
<sequence length="138" mass="15875">MSTIQEVSRRSGLPEPTLRYYEKIGLIGPVDRDESSGHRRYPPELVETIEALGCLRSTGMSLADMRVYLRHLDGGDPAEQRDLFARNVERLDAEIERLRVRRDYLRLKAELWDARDRGDAAAEERAADEIRGLLPRLK</sequence>
<evidence type="ECO:0000256" key="1">
    <source>
        <dbReference type="ARBA" id="ARBA00023125"/>
    </source>
</evidence>
<keyword evidence="2" id="KW-0175">Coiled coil</keyword>
<keyword evidence="1 4" id="KW-0238">DNA-binding</keyword>
<evidence type="ECO:0000259" key="3">
    <source>
        <dbReference type="PROSITE" id="PS50937"/>
    </source>
</evidence>
<dbReference type="InterPro" id="IPR047057">
    <property type="entry name" value="MerR_fam"/>
</dbReference>
<keyword evidence="5" id="KW-1185">Reference proteome</keyword>
<organism evidence="4 5">
    <name type="scientific">Amycolatopsis thermoflava</name>
    <dbReference type="NCBI Taxonomy" id="84480"/>
    <lineage>
        <taxon>Bacteria</taxon>
        <taxon>Bacillati</taxon>
        <taxon>Actinomycetota</taxon>
        <taxon>Actinomycetes</taxon>
        <taxon>Pseudonocardiales</taxon>
        <taxon>Pseudonocardiaceae</taxon>
        <taxon>Amycolatopsis</taxon>
        <taxon>Amycolatopsis methanolica group</taxon>
    </lineage>
</organism>
<protein>
    <submittedName>
        <fullName evidence="4">DNA-binding transcriptional MerR regulator</fullName>
    </submittedName>
</protein>
<proteinExistence type="predicted"/>
<name>A0A3N2GQZ1_9PSEU</name>
<dbReference type="EMBL" id="RKHY01000001">
    <property type="protein sequence ID" value="ROS38810.1"/>
    <property type="molecule type" value="Genomic_DNA"/>
</dbReference>
<dbReference type="Gene3D" id="1.10.1660.10">
    <property type="match status" value="1"/>
</dbReference>
<comment type="caution">
    <text evidence="4">The sequence shown here is derived from an EMBL/GenBank/DDBJ whole genome shotgun (WGS) entry which is preliminary data.</text>
</comment>
<reference evidence="4 5" key="1">
    <citation type="submission" date="2018-11" db="EMBL/GenBank/DDBJ databases">
        <title>Sequencing the genomes of 1000 actinobacteria strains.</title>
        <authorList>
            <person name="Klenk H.-P."/>
        </authorList>
    </citation>
    <scope>NUCLEOTIDE SEQUENCE [LARGE SCALE GENOMIC DNA]</scope>
    <source>
        <strain evidence="4 5">DSM 44348</strain>
    </source>
</reference>
<dbReference type="PROSITE" id="PS50937">
    <property type="entry name" value="HTH_MERR_2"/>
    <property type="match status" value="1"/>
</dbReference>
<feature type="domain" description="HTH merR-type" evidence="3">
    <location>
        <begin position="1"/>
        <end position="71"/>
    </location>
</feature>
<dbReference type="PANTHER" id="PTHR30204:SF98">
    <property type="entry name" value="HTH-TYPE TRANSCRIPTIONAL REGULATOR ADHR"/>
    <property type="match status" value="1"/>
</dbReference>
<dbReference type="GO" id="GO:0003677">
    <property type="term" value="F:DNA binding"/>
    <property type="evidence" value="ECO:0007669"/>
    <property type="project" value="UniProtKB-KW"/>
</dbReference>
<dbReference type="InterPro" id="IPR000551">
    <property type="entry name" value="MerR-type_HTH_dom"/>
</dbReference>